<reference evidence="1 2" key="1">
    <citation type="journal article" date="2019" name="Int. J. Syst. Evol. Microbiol.">
        <title>The Global Catalogue of Microorganisms (GCM) 10K type strain sequencing project: providing services to taxonomists for standard genome sequencing and annotation.</title>
        <authorList>
            <consortium name="The Broad Institute Genomics Platform"/>
            <consortium name="The Broad Institute Genome Sequencing Center for Infectious Disease"/>
            <person name="Wu L."/>
            <person name="Ma J."/>
        </authorList>
    </citation>
    <scope>NUCLEOTIDE SEQUENCE [LARGE SCALE GENOMIC DNA]</scope>
    <source>
        <strain evidence="1 2">JCM 16227</strain>
    </source>
</reference>
<name>A0ABN3HJA7_9ACTN</name>
<dbReference type="EMBL" id="BAAARB010000011">
    <property type="protein sequence ID" value="GAA2381872.1"/>
    <property type="molecule type" value="Genomic_DNA"/>
</dbReference>
<evidence type="ECO:0000313" key="2">
    <source>
        <dbReference type="Proteomes" id="UP001501170"/>
    </source>
</evidence>
<keyword evidence="2" id="KW-1185">Reference proteome</keyword>
<accession>A0ABN3HJA7</accession>
<gene>
    <name evidence="1" type="ORF">GCM10009855_22440</name>
</gene>
<comment type="caution">
    <text evidence="1">The sequence shown here is derived from an EMBL/GenBank/DDBJ whole genome shotgun (WGS) entry which is preliminary data.</text>
</comment>
<protein>
    <recommendedName>
        <fullName evidence="3">GNAT family N-acetyltransferase</fullName>
    </recommendedName>
</protein>
<evidence type="ECO:0008006" key="3">
    <source>
        <dbReference type="Google" id="ProtNLM"/>
    </source>
</evidence>
<organism evidence="1 2">
    <name type="scientific">Gordonia cholesterolivorans</name>
    <dbReference type="NCBI Taxonomy" id="559625"/>
    <lineage>
        <taxon>Bacteria</taxon>
        <taxon>Bacillati</taxon>
        <taxon>Actinomycetota</taxon>
        <taxon>Actinomycetes</taxon>
        <taxon>Mycobacteriales</taxon>
        <taxon>Gordoniaceae</taxon>
        <taxon>Gordonia</taxon>
    </lineage>
</organism>
<dbReference type="Proteomes" id="UP001501170">
    <property type="component" value="Unassembled WGS sequence"/>
</dbReference>
<proteinExistence type="predicted"/>
<dbReference type="Gene3D" id="3.40.630.30">
    <property type="match status" value="1"/>
</dbReference>
<sequence>MSTDSRAVTPTRSHGPAACAVARPAATVLTPDALPEAAALVGDALGEVPIFNWVLGDTVDDPTVRRLLATVLLRPMVRSGCAVGVRGDERDDECAGRLRGVLGWYPADGRDPADPVELRADAERLAAHPAVARRLVELSRMDLIPAPEEGSVSIPIAALTPDSRGADLLPALVRPVEEYCSLHGCSFYVWTGVERLRDAFFRGWRLRQFATAEFPPAGPSGAHPGGTTLYGLICEPGPTGFRRAADR</sequence>
<evidence type="ECO:0000313" key="1">
    <source>
        <dbReference type="EMBL" id="GAA2381872.1"/>
    </source>
</evidence>